<accession>A0ABT1LGM0</accession>
<name>A0ABT1LGM0_9HYPH</name>
<protein>
    <recommendedName>
        <fullName evidence="3">Urease accessory protein UreF</fullName>
    </recommendedName>
</protein>
<evidence type="ECO:0000256" key="2">
    <source>
        <dbReference type="ARBA" id="ARBA00023186"/>
    </source>
</evidence>
<dbReference type="PIRSF" id="PIRSF009467">
    <property type="entry name" value="Ureas_acces_UreF"/>
    <property type="match status" value="1"/>
</dbReference>
<dbReference type="PANTHER" id="PTHR33620:SF1">
    <property type="entry name" value="UREASE ACCESSORY PROTEIN F"/>
    <property type="match status" value="1"/>
</dbReference>
<dbReference type="PANTHER" id="PTHR33620">
    <property type="entry name" value="UREASE ACCESSORY PROTEIN F"/>
    <property type="match status" value="1"/>
</dbReference>
<comment type="function">
    <text evidence="3">Required for maturation of urease via the functional incorporation of the urease nickel metallocenter.</text>
</comment>
<reference evidence="4 5" key="1">
    <citation type="submission" date="2022-07" db="EMBL/GenBank/DDBJ databases">
        <authorList>
            <person name="Li W.-J."/>
            <person name="Deng Q.-Q."/>
        </authorList>
    </citation>
    <scope>NUCLEOTIDE SEQUENCE [LARGE SCALE GENOMIC DNA]</scope>
    <source>
        <strain evidence="4 5">SYSU M60028</strain>
    </source>
</reference>
<evidence type="ECO:0000256" key="3">
    <source>
        <dbReference type="HAMAP-Rule" id="MF_01385"/>
    </source>
</evidence>
<evidence type="ECO:0000313" key="4">
    <source>
        <dbReference type="EMBL" id="MCP8940645.1"/>
    </source>
</evidence>
<dbReference type="HAMAP" id="MF_01385">
    <property type="entry name" value="UreF"/>
    <property type="match status" value="1"/>
</dbReference>
<comment type="subunit">
    <text evidence="3">UreD, UreF and UreG form a complex that acts as a GTP-hydrolysis-dependent molecular chaperone, activating the urease apoprotein by helping to assemble the nickel containing metallocenter of UreC. The UreE protein probably delivers the nickel.</text>
</comment>
<evidence type="ECO:0000256" key="1">
    <source>
        <dbReference type="ARBA" id="ARBA00022988"/>
    </source>
</evidence>
<dbReference type="EMBL" id="JANCLU010000024">
    <property type="protein sequence ID" value="MCP8940645.1"/>
    <property type="molecule type" value="Genomic_DNA"/>
</dbReference>
<proteinExistence type="inferred from homology"/>
<evidence type="ECO:0000313" key="5">
    <source>
        <dbReference type="Proteomes" id="UP001205890"/>
    </source>
</evidence>
<dbReference type="Pfam" id="PF01730">
    <property type="entry name" value="UreF"/>
    <property type="match status" value="1"/>
</dbReference>
<comment type="caution">
    <text evidence="4">The sequence shown here is derived from an EMBL/GenBank/DDBJ whole genome shotgun (WGS) entry which is preliminary data.</text>
</comment>
<comment type="subcellular location">
    <subcellularLocation>
        <location evidence="3">Cytoplasm</location>
    </subcellularLocation>
</comment>
<dbReference type="RefSeq" id="WP_254745615.1">
    <property type="nucleotide sequence ID" value="NZ_JANCLU010000024.1"/>
</dbReference>
<organism evidence="4 5">
    <name type="scientific">Alsobacter ponti</name>
    <dbReference type="NCBI Taxonomy" id="2962936"/>
    <lineage>
        <taxon>Bacteria</taxon>
        <taxon>Pseudomonadati</taxon>
        <taxon>Pseudomonadota</taxon>
        <taxon>Alphaproteobacteria</taxon>
        <taxon>Hyphomicrobiales</taxon>
        <taxon>Alsobacteraceae</taxon>
        <taxon>Alsobacter</taxon>
    </lineage>
</organism>
<gene>
    <name evidence="3" type="primary">ureF</name>
    <name evidence="4" type="ORF">NK718_19135</name>
</gene>
<dbReference type="InterPro" id="IPR002639">
    <property type="entry name" value="UreF"/>
</dbReference>
<keyword evidence="2 3" id="KW-0143">Chaperone</keyword>
<keyword evidence="3" id="KW-0963">Cytoplasm</keyword>
<dbReference type="InterPro" id="IPR038277">
    <property type="entry name" value="UreF_sf"/>
</dbReference>
<dbReference type="Proteomes" id="UP001205890">
    <property type="component" value="Unassembled WGS sequence"/>
</dbReference>
<keyword evidence="5" id="KW-1185">Reference proteome</keyword>
<sequence length="226" mass="23413">MADGPALPLFAWLSPAFPVGAFAYSHGVEWAVETGQVKDAASALDWIGDVLRDGSGRNDAILLAMAHRATLAGDDAALAEAAELAVALQPSRERCLEATAQGNAFVAAARASWPTPALDRLAACWPGDVCYPVALGVVAAGHGVAPRATLEAFLLAFVANLVSAAVRLGPLGQNDGQRIVAALMADVREVAHSGETAGPDDLGGSAFRSDIASLRHETQYSRLFRS</sequence>
<comment type="similarity">
    <text evidence="3">Belongs to the UreF family.</text>
</comment>
<keyword evidence="1 3" id="KW-0996">Nickel insertion</keyword>
<dbReference type="Gene3D" id="1.10.4190.10">
    <property type="entry name" value="Urease accessory protein UreF"/>
    <property type="match status" value="1"/>
</dbReference>